<dbReference type="SUPFAM" id="SSF56672">
    <property type="entry name" value="DNA/RNA polymerases"/>
    <property type="match status" value="1"/>
</dbReference>
<dbReference type="Proteomes" id="UP000467841">
    <property type="component" value="Unassembled WGS sequence"/>
</dbReference>
<sequence length="162" mass="17710">MSLPLGYTPALGKVLPPNPVCRLRKSIYGLKQASRQWYHCFSLVLLKHGFMQSPADNSLFVKISGDVCIVLLVYVDDILIASNDDAAVLELKAHLHETFKIKNLGAARYFLGMEIARSSSGISVSQRKYALDLVSDTGMLGCKPSAVPMDPSISSAKIREVL</sequence>
<dbReference type="EMBL" id="CACVBM020001077">
    <property type="protein sequence ID" value="CAA7029183.1"/>
    <property type="molecule type" value="Genomic_DNA"/>
</dbReference>
<feature type="domain" description="Reverse transcriptase Ty1/copia-type" evidence="1">
    <location>
        <begin position="17"/>
        <end position="149"/>
    </location>
</feature>
<comment type="caution">
    <text evidence="2">The sequence shown here is derived from an EMBL/GenBank/DDBJ whole genome shotgun (WGS) entry which is preliminary data.</text>
</comment>
<evidence type="ECO:0000313" key="3">
    <source>
        <dbReference type="Proteomes" id="UP000467841"/>
    </source>
</evidence>
<name>A0A6D2IVT3_9BRAS</name>
<proteinExistence type="predicted"/>
<dbReference type="InterPro" id="IPR013103">
    <property type="entry name" value="RVT_2"/>
</dbReference>
<accession>A0A6D2IVT3</accession>
<reference evidence="2" key="1">
    <citation type="submission" date="2020-01" db="EMBL/GenBank/DDBJ databases">
        <authorList>
            <person name="Mishra B."/>
        </authorList>
    </citation>
    <scope>NUCLEOTIDE SEQUENCE [LARGE SCALE GENOMIC DNA]</scope>
</reference>
<dbReference type="Pfam" id="PF07727">
    <property type="entry name" value="RVT_2"/>
    <property type="match status" value="1"/>
</dbReference>
<protein>
    <recommendedName>
        <fullName evidence="1">Reverse transcriptase Ty1/copia-type domain-containing protein</fullName>
    </recommendedName>
</protein>
<organism evidence="2 3">
    <name type="scientific">Microthlaspi erraticum</name>
    <dbReference type="NCBI Taxonomy" id="1685480"/>
    <lineage>
        <taxon>Eukaryota</taxon>
        <taxon>Viridiplantae</taxon>
        <taxon>Streptophyta</taxon>
        <taxon>Embryophyta</taxon>
        <taxon>Tracheophyta</taxon>
        <taxon>Spermatophyta</taxon>
        <taxon>Magnoliopsida</taxon>
        <taxon>eudicotyledons</taxon>
        <taxon>Gunneridae</taxon>
        <taxon>Pentapetalae</taxon>
        <taxon>rosids</taxon>
        <taxon>malvids</taxon>
        <taxon>Brassicales</taxon>
        <taxon>Brassicaceae</taxon>
        <taxon>Coluteocarpeae</taxon>
        <taxon>Microthlaspi</taxon>
    </lineage>
</organism>
<dbReference type="AlphaFoldDB" id="A0A6D2IVT3"/>
<dbReference type="InterPro" id="IPR043502">
    <property type="entry name" value="DNA/RNA_pol_sf"/>
</dbReference>
<dbReference type="OrthoDB" id="1108959at2759"/>
<gene>
    <name evidence="2" type="ORF">MERR_LOCUS16418</name>
</gene>
<evidence type="ECO:0000259" key="1">
    <source>
        <dbReference type="Pfam" id="PF07727"/>
    </source>
</evidence>
<keyword evidence="3" id="KW-1185">Reference proteome</keyword>
<evidence type="ECO:0000313" key="2">
    <source>
        <dbReference type="EMBL" id="CAA7029183.1"/>
    </source>
</evidence>